<dbReference type="PROSITE" id="PS51014">
    <property type="entry name" value="COBK_CBIJ"/>
    <property type="match status" value="1"/>
</dbReference>
<comment type="pathway">
    <text evidence="1">Cofactor biosynthesis; adenosylcobalamin biosynthesis.</text>
</comment>
<dbReference type="EC" id="1.3.1.106" evidence="4"/>
<dbReference type="SUPFAM" id="SSF53822">
    <property type="entry name" value="Periplasmic binding protein-like I"/>
    <property type="match status" value="1"/>
</dbReference>
<protein>
    <submittedName>
        <fullName evidence="4">Precorrin-6A/cobalt-precorrin-6A reductase</fullName>
        <ecNumber evidence="4">1.3.1.106</ecNumber>
    </submittedName>
</protein>
<keyword evidence="2" id="KW-0169">Cobalamin biosynthesis</keyword>
<evidence type="ECO:0000256" key="3">
    <source>
        <dbReference type="ARBA" id="ARBA00023002"/>
    </source>
</evidence>
<proteinExistence type="predicted"/>
<dbReference type="InterPro" id="IPR028082">
    <property type="entry name" value="Peripla_BP_I"/>
</dbReference>
<dbReference type="EMBL" id="JAKGSI010000002">
    <property type="protein sequence ID" value="MCF4006662.1"/>
    <property type="molecule type" value="Genomic_DNA"/>
</dbReference>
<keyword evidence="5" id="KW-1185">Reference proteome</keyword>
<dbReference type="GO" id="GO:0009236">
    <property type="term" value="P:cobalamin biosynthetic process"/>
    <property type="evidence" value="ECO:0007669"/>
    <property type="project" value="UniProtKB-KW"/>
</dbReference>
<dbReference type="PANTHER" id="PTHR36925">
    <property type="entry name" value="COBALT-PRECORRIN-6A REDUCTASE"/>
    <property type="match status" value="1"/>
</dbReference>
<comment type="caution">
    <text evidence="4">The sequence shown here is derived from an EMBL/GenBank/DDBJ whole genome shotgun (WGS) entry which is preliminary data.</text>
</comment>
<dbReference type="PANTHER" id="PTHR36925:SF1">
    <property type="entry name" value="COBALT-PRECORRIN-6A REDUCTASE"/>
    <property type="match status" value="1"/>
</dbReference>
<reference evidence="4" key="1">
    <citation type="submission" date="2022-01" db="EMBL/GenBank/DDBJ databases">
        <title>Corynebacterium sp. nov isolated from isolated from the feces of the greater white-fronted geese (Anser albifrons) at Poyang Lake, PR China.</title>
        <authorList>
            <person name="Liu Q."/>
        </authorList>
    </citation>
    <scope>NUCLEOTIDE SEQUENCE</scope>
    <source>
        <strain evidence="4">JCM 32435</strain>
    </source>
</reference>
<dbReference type="RefSeq" id="WP_236118446.1">
    <property type="nucleotide sequence ID" value="NZ_JAKGSI010000002.1"/>
</dbReference>
<keyword evidence="3 4" id="KW-0560">Oxidoreductase</keyword>
<dbReference type="InterPro" id="IPR003723">
    <property type="entry name" value="Precorrin-6x_reduct"/>
</dbReference>
<gene>
    <name evidence="4" type="ORF">L1O03_05645</name>
</gene>
<dbReference type="AlphaFoldDB" id="A0A9X1QQP6"/>
<dbReference type="GO" id="GO:0016994">
    <property type="term" value="F:precorrin-6A reductase activity"/>
    <property type="evidence" value="ECO:0007669"/>
    <property type="project" value="InterPro"/>
</dbReference>
<evidence type="ECO:0000256" key="1">
    <source>
        <dbReference type="ARBA" id="ARBA00004953"/>
    </source>
</evidence>
<evidence type="ECO:0000313" key="5">
    <source>
        <dbReference type="Proteomes" id="UP001139336"/>
    </source>
</evidence>
<evidence type="ECO:0000256" key="2">
    <source>
        <dbReference type="ARBA" id="ARBA00022573"/>
    </source>
</evidence>
<dbReference type="Proteomes" id="UP001139336">
    <property type="component" value="Unassembled WGS sequence"/>
</dbReference>
<accession>A0A9X1QQP6</accession>
<dbReference type="Gene3D" id="3.40.50.2300">
    <property type="match status" value="1"/>
</dbReference>
<dbReference type="Pfam" id="PF02571">
    <property type="entry name" value="CbiJ"/>
    <property type="match status" value="1"/>
</dbReference>
<organism evidence="4 5">
    <name type="scientific">Corynebacterium uropygiale</name>
    <dbReference type="NCBI Taxonomy" id="1775911"/>
    <lineage>
        <taxon>Bacteria</taxon>
        <taxon>Bacillati</taxon>
        <taxon>Actinomycetota</taxon>
        <taxon>Actinomycetes</taxon>
        <taxon>Mycobacteriales</taxon>
        <taxon>Corynebacteriaceae</taxon>
        <taxon>Corynebacterium</taxon>
    </lineage>
</organism>
<sequence length="246" mass="26813">MRVLILGGSEPAHQLAHELVRRDWWVTTILPGPGRTPAGQVRIGDQGGAAGIARFIIEHGVEYVVDATPPFEERASILGAEAARATSTPFFLLAQAPWQPGPHDRWQSVTTLEGAVQPASRSFRHILLDFWDAPESASAFAEDRDNLYVLRTAVPRRGRAVHGRTPARFRIIGQAPDSVEGEKQLLRDNQIDGIVLRNTGDTRSEPTLDAARELAIPIILIDRPAPPGATLSCHAVPEILHALHAD</sequence>
<evidence type="ECO:0000313" key="4">
    <source>
        <dbReference type="EMBL" id="MCF4006662.1"/>
    </source>
</evidence>
<name>A0A9X1QQP6_9CORY</name>